<feature type="signal peptide" evidence="8">
    <location>
        <begin position="1"/>
        <end position="21"/>
    </location>
</feature>
<accession>A0AAW1YUC2</accession>
<evidence type="ECO:0000256" key="3">
    <source>
        <dbReference type="ARBA" id="ARBA00022679"/>
    </source>
</evidence>
<sequence>MSLLVFSVPLLLVVAVMKALSHSPLSALCCQVYSGILKLSHRKVCVSSTHAFVFFNCTHGQAQSVLLTFDLYSTTHASSNIGPQKGAFLDEIVAREAPLRVLELGTHCGYASVRILRLLPPSGKLLTVELDPLTADRGEEIILVAGFKNQQFQVLTCSSAEAISSLRSHTGNDGLDLVLMDHDPELYLQDLLALQRGNLLSSSCVVLINRALTPGARDLLEHVTARPQSFSVGRQLHGLMEIRCHTGMSPKPQN</sequence>
<evidence type="ECO:0000256" key="4">
    <source>
        <dbReference type="ARBA" id="ARBA00022691"/>
    </source>
</evidence>
<dbReference type="EC" id="2.1.1.6" evidence="1"/>
<evidence type="ECO:0000256" key="8">
    <source>
        <dbReference type="SAM" id="SignalP"/>
    </source>
</evidence>
<gene>
    <name evidence="9" type="ORF">ABG768_018537</name>
</gene>
<dbReference type="PROSITE" id="PS51682">
    <property type="entry name" value="SAM_OMT_I"/>
    <property type="match status" value="1"/>
</dbReference>
<keyword evidence="8" id="KW-0732">Signal</keyword>
<dbReference type="GO" id="GO:0032259">
    <property type="term" value="P:methylation"/>
    <property type="evidence" value="ECO:0007669"/>
    <property type="project" value="UniProtKB-KW"/>
</dbReference>
<dbReference type="EMBL" id="JAWDJR010000024">
    <property type="protein sequence ID" value="KAK9952730.1"/>
    <property type="molecule type" value="Genomic_DNA"/>
</dbReference>
<keyword evidence="3" id="KW-0808">Transferase</keyword>
<dbReference type="SUPFAM" id="SSF53335">
    <property type="entry name" value="S-adenosyl-L-methionine-dependent methyltransferases"/>
    <property type="match status" value="1"/>
</dbReference>
<dbReference type="InterPro" id="IPR029063">
    <property type="entry name" value="SAM-dependent_MTases_sf"/>
</dbReference>
<evidence type="ECO:0000256" key="5">
    <source>
        <dbReference type="ARBA" id="ARBA00022867"/>
    </source>
</evidence>
<evidence type="ECO:0000256" key="2">
    <source>
        <dbReference type="ARBA" id="ARBA00022603"/>
    </source>
</evidence>
<evidence type="ECO:0000256" key="7">
    <source>
        <dbReference type="ARBA" id="ARBA00023453"/>
    </source>
</evidence>
<dbReference type="GO" id="GO:0032502">
    <property type="term" value="P:developmental process"/>
    <property type="evidence" value="ECO:0007669"/>
    <property type="project" value="TreeGrafter"/>
</dbReference>
<evidence type="ECO:0000256" key="6">
    <source>
        <dbReference type="ARBA" id="ARBA00022939"/>
    </source>
</evidence>
<dbReference type="AlphaFoldDB" id="A0AAW1YUC2"/>
<keyword evidence="10" id="KW-1185">Reference proteome</keyword>
<dbReference type="GO" id="GO:0042424">
    <property type="term" value="P:catecholamine catabolic process"/>
    <property type="evidence" value="ECO:0007669"/>
    <property type="project" value="TreeGrafter"/>
</dbReference>
<keyword evidence="6" id="KW-0128">Catecholamine metabolism</keyword>
<dbReference type="PANTHER" id="PTHR43836:SF3">
    <property type="entry name" value="CATECHOL O-METHYLTRANSFERASE"/>
    <property type="match status" value="1"/>
</dbReference>
<protein>
    <recommendedName>
        <fullName evidence="1">catechol O-methyltransferase</fullName>
        <ecNumber evidence="1">2.1.1.6</ecNumber>
    </recommendedName>
</protein>
<reference evidence="9 10" key="1">
    <citation type="submission" date="2024-05" db="EMBL/GenBank/DDBJ databases">
        <title>A high-quality chromosomal-level genome assembly of Topmouth culter (Culter alburnus).</title>
        <authorList>
            <person name="Zhao H."/>
        </authorList>
    </citation>
    <scope>NUCLEOTIDE SEQUENCE [LARGE SCALE GENOMIC DNA]</scope>
    <source>
        <strain evidence="9">CATC2023</strain>
        <tissue evidence="9">Muscle</tissue>
    </source>
</reference>
<feature type="chain" id="PRO_5043486542" description="catechol O-methyltransferase" evidence="8">
    <location>
        <begin position="22"/>
        <end position="254"/>
    </location>
</feature>
<comment type="similarity">
    <text evidence="7">Belongs to the class I-like SAM-binding methyltransferase superfamily. Cation-dependent O-methyltransferase family.</text>
</comment>
<dbReference type="Pfam" id="PF01596">
    <property type="entry name" value="Methyltransf_3"/>
    <property type="match status" value="1"/>
</dbReference>
<proteinExistence type="inferred from homology"/>
<keyword evidence="5" id="KW-0531">Neurotransmitter degradation</keyword>
<evidence type="ECO:0000313" key="9">
    <source>
        <dbReference type="EMBL" id="KAK9952730.1"/>
    </source>
</evidence>
<dbReference type="Proteomes" id="UP001479290">
    <property type="component" value="Unassembled WGS sequence"/>
</dbReference>
<organism evidence="9 10">
    <name type="scientific">Culter alburnus</name>
    <name type="common">Topmouth culter</name>
    <dbReference type="NCBI Taxonomy" id="194366"/>
    <lineage>
        <taxon>Eukaryota</taxon>
        <taxon>Metazoa</taxon>
        <taxon>Chordata</taxon>
        <taxon>Craniata</taxon>
        <taxon>Vertebrata</taxon>
        <taxon>Euteleostomi</taxon>
        <taxon>Actinopterygii</taxon>
        <taxon>Neopterygii</taxon>
        <taxon>Teleostei</taxon>
        <taxon>Ostariophysi</taxon>
        <taxon>Cypriniformes</taxon>
        <taxon>Xenocyprididae</taxon>
        <taxon>Xenocypridinae</taxon>
        <taxon>Culter</taxon>
    </lineage>
</organism>
<dbReference type="GO" id="GO:0016206">
    <property type="term" value="F:catechol O-methyltransferase activity"/>
    <property type="evidence" value="ECO:0007669"/>
    <property type="project" value="UniProtKB-EC"/>
</dbReference>
<keyword evidence="4" id="KW-0949">S-adenosyl-L-methionine</keyword>
<dbReference type="GO" id="GO:0042417">
    <property type="term" value="P:dopamine metabolic process"/>
    <property type="evidence" value="ECO:0007669"/>
    <property type="project" value="TreeGrafter"/>
</dbReference>
<name>A0AAW1YUC2_CULAL</name>
<evidence type="ECO:0000256" key="1">
    <source>
        <dbReference type="ARBA" id="ARBA00012880"/>
    </source>
</evidence>
<evidence type="ECO:0000313" key="10">
    <source>
        <dbReference type="Proteomes" id="UP001479290"/>
    </source>
</evidence>
<keyword evidence="2" id="KW-0489">Methyltransferase</keyword>
<comment type="caution">
    <text evidence="9">The sequence shown here is derived from an EMBL/GenBank/DDBJ whole genome shotgun (WGS) entry which is preliminary data.</text>
</comment>
<dbReference type="Gene3D" id="3.40.50.150">
    <property type="entry name" value="Vaccinia Virus protein VP39"/>
    <property type="match status" value="1"/>
</dbReference>
<dbReference type="InterPro" id="IPR002935">
    <property type="entry name" value="SAM_O-MeTrfase"/>
</dbReference>
<dbReference type="PANTHER" id="PTHR43836">
    <property type="entry name" value="CATECHOL O-METHYLTRANSFERASE 1-RELATED"/>
    <property type="match status" value="1"/>
</dbReference>